<dbReference type="AlphaFoldDB" id="A0A6N3FS08"/>
<dbReference type="EMBL" id="CACRUE010000045">
    <property type="protein sequence ID" value="VYU54824.1"/>
    <property type="molecule type" value="Genomic_DNA"/>
</dbReference>
<accession>A0A6N3FS08</accession>
<evidence type="ECO:0000313" key="1">
    <source>
        <dbReference type="EMBL" id="VYU54824.1"/>
    </source>
</evidence>
<sequence length="32" mass="3525">MDYGKLLKDLLKVAAPGLIDILSDIMSGKYDK</sequence>
<organism evidence="1">
    <name type="scientific">Intestinibacter bartlettii</name>
    <dbReference type="NCBI Taxonomy" id="261299"/>
    <lineage>
        <taxon>Bacteria</taxon>
        <taxon>Bacillati</taxon>
        <taxon>Bacillota</taxon>
        <taxon>Clostridia</taxon>
        <taxon>Peptostreptococcales</taxon>
        <taxon>Peptostreptococcaceae</taxon>
        <taxon>Intestinibacter</taxon>
    </lineage>
</organism>
<reference evidence="1" key="1">
    <citation type="submission" date="2019-11" db="EMBL/GenBank/DDBJ databases">
        <authorList>
            <person name="Feng L."/>
        </authorList>
    </citation>
    <scope>NUCLEOTIDE SEQUENCE</scope>
    <source>
        <strain evidence="1">IbartlettiiLFYP30</strain>
    </source>
</reference>
<gene>
    <name evidence="1" type="ORF">IBLFYP30_00540</name>
</gene>
<protein>
    <submittedName>
        <fullName evidence="1">Uncharacterized protein</fullName>
    </submittedName>
</protein>
<name>A0A6N3FS08_9FIRM</name>
<proteinExistence type="predicted"/>